<dbReference type="Pfam" id="PF13520">
    <property type="entry name" value="AA_permease_2"/>
    <property type="match status" value="2"/>
</dbReference>
<keyword evidence="2 6" id="KW-0812">Transmembrane</keyword>
<accession>A0A1I8GPC6</accession>
<evidence type="ECO:0000256" key="5">
    <source>
        <dbReference type="SAM" id="MobiDB-lite"/>
    </source>
</evidence>
<evidence type="ECO:0000256" key="3">
    <source>
        <dbReference type="ARBA" id="ARBA00022989"/>
    </source>
</evidence>
<dbReference type="AlphaFoldDB" id="A0A1I8GPC6"/>
<dbReference type="WBParaSite" id="maker-uti_cns_0002686-snap-gene-0.2-mRNA-1">
    <property type="protein sequence ID" value="maker-uti_cns_0002686-snap-gene-0.2-mRNA-1"/>
    <property type="gene ID" value="maker-uti_cns_0002686-snap-gene-0.2"/>
</dbReference>
<feature type="transmembrane region" description="Helical" evidence="6">
    <location>
        <begin position="357"/>
        <end position="377"/>
    </location>
</feature>
<feature type="region of interest" description="Disordered" evidence="5">
    <location>
        <begin position="143"/>
        <end position="201"/>
    </location>
</feature>
<sequence>RGSVCRAAFDDHSCSVKVDDEIAARVVIVLACWTKSSTDTDRVRRWKRDLAAGATSGPDHLPAANSGPSSDHCWPAVGLPSSVVSFRRHRRATSLASEGSMAEEVASKKIDLTASASLSSKISTLTSSRSRDPIGSRLAAAAVADSANSSGQNGNQGRQQHLQQQTAMRCSGAENHYKQQQQQQQQQQVIQNPGIHPTDEGPCEMASLYDSAAKMESKSRKSAKFKGLTESSNRIELRKDIGLLNGVAIIVGSIIGSGIFLTPTGVLRYCNGSVIFSLLVWAAGGLISMLGAVCYAELGSTVPETGGDYAYCKLAFGQAVAFLQLWILKFTSDLGALRRSKIVNACRVKWAVRIQDAFACAKLVALGVIVASGLSFADKQFGAVSIIMPVAVAMSCFGALNGMLFTSGRLFFAGARDRQLLELLAFVDAKEGAPLPAMLL</sequence>
<keyword evidence="7" id="KW-1185">Reference proteome</keyword>
<evidence type="ECO:0000256" key="6">
    <source>
        <dbReference type="SAM" id="Phobius"/>
    </source>
</evidence>
<evidence type="ECO:0000256" key="4">
    <source>
        <dbReference type="ARBA" id="ARBA00023136"/>
    </source>
</evidence>
<feature type="transmembrane region" description="Helical" evidence="6">
    <location>
        <begin position="383"/>
        <end position="406"/>
    </location>
</feature>
<keyword evidence="3 6" id="KW-1133">Transmembrane helix</keyword>
<evidence type="ECO:0000313" key="8">
    <source>
        <dbReference type="WBParaSite" id="maker-uti_cns_0002686-snap-gene-0.2-mRNA-1"/>
    </source>
</evidence>
<dbReference type="InterPro" id="IPR002293">
    <property type="entry name" value="AA/rel_permease1"/>
</dbReference>
<dbReference type="Proteomes" id="UP000095280">
    <property type="component" value="Unplaced"/>
</dbReference>
<name>A0A1I8GPC6_9PLAT</name>
<feature type="transmembrane region" description="Helical" evidence="6">
    <location>
        <begin position="274"/>
        <end position="295"/>
    </location>
</feature>
<evidence type="ECO:0000313" key="7">
    <source>
        <dbReference type="Proteomes" id="UP000095280"/>
    </source>
</evidence>
<reference evidence="8" key="1">
    <citation type="submission" date="2016-11" db="UniProtKB">
        <authorList>
            <consortium name="WormBaseParasite"/>
        </authorList>
    </citation>
    <scope>IDENTIFICATION</scope>
</reference>
<dbReference type="PANTHER" id="PTHR11785:SF512">
    <property type="entry name" value="SOBREMESA, ISOFORM B"/>
    <property type="match status" value="1"/>
</dbReference>
<dbReference type="InterPro" id="IPR050598">
    <property type="entry name" value="AminoAcid_Transporter"/>
</dbReference>
<evidence type="ECO:0000256" key="1">
    <source>
        <dbReference type="ARBA" id="ARBA00004141"/>
    </source>
</evidence>
<proteinExistence type="predicted"/>
<feature type="compositionally biased region" description="Low complexity" evidence="5">
    <location>
        <begin position="143"/>
        <end position="165"/>
    </location>
</feature>
<dbReference type="GO" id="GO:0015179">
    <property type="term" value="F:L-amino acid transmembrane transporter activity"/>
    <property type="evidence" value="ECO:0007669"/>
    <property type="project" value="TreeGrafter"/>
</dbReference>
<evidence type="ECO:0000256" key="2">
    <source>
        <dbReference type="ARBA" id="ARBA00022692"/>
    </source>
</evidence>
<feature type="region of interest" description="Disordered" evidence="5">
    <location>
        <begin position="53"/>
        <end position="72"/>
    </location>
</feature>
<dbReference type="GO" id="GO:0016020">
    <property type="term" value="C:membrane"/>
    <property type="evidence" value="ECO:0007669"/>
    <property type="project" value="UniProtKB-SubCell"/>
</dbReference>
<feature type="compositionally biased region" description="Low complexity" evidence="5">
    <location>
        <begin position="179"/>
        <end position="188"/>
    </location>
</feature>
<dbReference type="PANTHER" id="PTHR11785">
    <property type="entry name" value="AMINO ACID TRANSPORTER"/>
    <property type="match status" value="1"/>
</dbReference>
<feature type="transmembrane region" description="Helical" evidence="6">
    <location>
        <begin position="241"/>
        <end position="262"/>
    </location>
</feature>
<feature type="transmembrane region" description="Helical" evidence="6">
    <location>
        <begin position="315"/>
        <end position="336"/>
    </location>
</feature>
<dbReference type="Gene3D" id="1.20.1740.10">
    <property type="entry name" value="Amino acid/polyamine transporter I"/>
    <property type="match status" value="2"/>
</dbReference>
<organism evidence="7 8">
    <name type="scientific">Macrostomum lignano</name>
    <dbReference type="NCBI Taxonomy" id="282301"/>
    <lineage>
        <taxon>Eukaryota</taxon>
        <taxon>Metazoa</taxon>
        <taxon>Spiralia</taxon>
        <taxon>Lophotrochozoa</taxon>
        <taxon>Platyhelminthes</taxon>
        <taxon>Rhabditophora</taxon>
        <taxon>Macrostomorpha</taxon>
        <taxon>Macrostomida</taxon>
        <taxon>Macrostomidae</taxon>
        <taxon>Macrostomum</taxon>
    </lineage>
</organism>
<keyword evidence="4 6" id="KW-0472">Membrane</keyword>
<comment type="subcellular location">
    <subcellularLocation>
        <location evidence="1">Membrane</location>
        <topology evidence="1">Multi-pass membrane protein</topology>
    </subcellularLocation>
</comment>
<protein>
    <submittedName>
        <fullName evidence="8">AA_permease domain-containing protein</fullName>
    </submittedName>
</protein>